<feature type="region of interest" description="Disordered" evidence="1">
    <location>
        <begin position="1"/>
        <end position="41"/>
    </location>
</feature>
<proteinExistence type="predicted"/>
<gene>
    <name evidence="3" type="primary">LOC118238939</name>
</gene>
<dbReference type="GeneID" id="118238939"/>
<evidence type="ECO:0000256" key="1">
    <source>
        <dbReference type="SAM" id="MobiDB-lite"/>
    </source>
</evidence>
<reference evidence="3" key="3">
    <citation type="submission" date="2025-08" db="UniProtKB">
        <authorList>
            <consortium name="RefSeq"/>
        </authorList>
    </citation>
    <scope>IDENTIFICATION</scope>
    <source>
        <strain evidence="3">17A/GY</strain>
        <tissue evidence="3">Liver</tissue>
    </source>
</reference>
<protein>
    <submittedName>
        <fullName evidence="3">ESX-1 secretion-associated protein EspI-like</fullName>
    </submittedName>
</protein>
<dbReference type="RefSeq" id="XP_035301752.1">
    <property type="nucleotide sequence ID" value="XM_035445861.1"/>
</dbReference>
<feature type="compositionally biased region" description="Polar residues" evidence="1">
    <location>
        <begin position="284"/>
        <end position="301"/>
    </location>
</feature>
<evidence type="ECO:0000313" key="2">
    <source>
        <dbReference type="Proteomes" id="UP001108280"/>
    </source>
</evidence>
<name>A0A9J7H0R1_CRIGR</name>
<keyword evidence="2" id="KW-1185">Reference proteome</keyword>
<reference evidence="2" key="2">
    <citation type="journal article" date="2020" name="Biotechnol. Bioeng.">
        <title>Chromosome-scale scaffolds for the Chinese hamster reference genome assembly to facilitate the study of the CHO epigenome.</title>
        <authorList>
            <person name="Hilliard W."/>
            <person name="MacDonald M."/>
            <person name="Lee K.H."/>
        </authorList>
    </citation>
    <scope>NUCLEOTIDE SEQUENCE [LARGE SCALE GENOMIC DNA]</scope>
    <source>
        <strain evidence="2">17A/GY</strain>
    </source>
</reference>
<feature type="compositionally biased region" description="Low complexity" evidence="1">
    <location>
        <begin position="22"/>
        <end position="34"/>
    </location>
</feature>
<dbReference type="Proteomes" id="UP001108280">
    <property type="component" value="Chromosome 5"/>
</dbReference>
<organism evidence="2 3">
    <name type="scientific">Cricetulus griseus</name>
    <name type="common">Chinese hamster</name>
    <name type="synonym">Cricetulus barabensis griseus</name>
    <dbReference type="NCBI Taxonomy" id="10029"/>
    <lineage>
        <taxon>Eukaryota</taxon>
        <taxon>Metazoa</taxon>
        <taxon>Chordata</taxon>
        <taxon>Craniata</taxon>
        <taxon>Vertebrata</taxon>
        <taxon>Euteleostomi</taxon>
        <taxon>Mammalia</taxon>
        <taxon>Eutheria</taxon>
        <taxon>Euarchontoglires</taxon>
        <taxon>Glires</taxon>
        <taxon>Rodentia</taxon>
        <taxon>Myomorpha</taxon>
        <taxon>Muroidea</taxon>
        <taxon>Cricetidae</taxon>
        <taxon>Cricetinae</taxon>
        <taxon>Cricetulus</taxon>
    </lineage>
</organism>
<accession>A0A9J7H0R1</accession>
<feature type="region of interest" description="Disordered" evidence="1">
    <location>
        <begin position="230"/>
        <end position="301"/>
    </location>
</feature>
<reference evidence="2" key="1">
    <citation type="journal article" date="2018" name="Biotechnol. Bioeng.">
        <title>A reference genome of the Chinese hamster based on a hybrid assembly strategy.</title>
        <authorList>
            <person name="Rupp O."/>
            <person name="MacDonald M.L."/>
            <person name="Li S."/>
            <person name="Dhiman H."/>
            <person name="Polson S."/>
            <person name="Griep S."/>
            <person name="Heffner K."/>
            <person name="Hernandez I."/>
            <person name="Brinkrolf K."/>
            <person name="Jadhav V."/>
            <person name="Samoudi M."/>
            <person name="Hao H."/>
            <person name="Kingham B."/>
            <person name="Goesmann A."/>
            <person name="Betenbaugh M.J."/>
            <person name="Lewis N.E."/>
            <person name="Borth N."/>
            <person name="Lee K.H."/>
        </authorList>
    </citation>
    <scope>NUCLEOTIDE SEQUENCE [LARGE SCALE GENOMIC DNA]</scope>
    <source>
        <strain evidence="2">17A/GY</strain>
    </source>
</reference>
<evidence type="ECO:0000313" key="3">
    <source>
        <dbReference type="RefSeq" id="XP_035301752.1"/>
    </source>
</evidence>
<sequence length="301" mass="32072">METRLPGQHAARGSRRHRREGSLSAPASSAPLGGLEEGRRPVGGGFAGRIGVYRVLLEEKKVVLRGSSQVTLWSRGNRKRSGGEVGACTPDITSLKRLRQKDDLLPRLACGGKTRVEADDEKERPWEGDYAGGSWAWRSFLESDSSPTHGHLVLRGVTRGRPLYFRPFTGCPTPSPPPLPPPPLPFPLLTFQPPPPPTAVGPAAVLGVQGTEKEMGSALGQRSSLLGMFEDPTGEGAPNPAGMWAGPDPIEEGGHPSPLQAAADSCHAPQDISGTPPTRRPPRSCSSQEHLLRTSRQPPSA</sequence>
<dbReference type="AlphaFoldDB" id="A0A9J7H0R1"/>
<dbReference type="KEGG" id="cge:118238939"/>